<dbReference type="PANTHER" id="PTHR15654:SF2">
    <property type="entry name" value="COILED-COIL DOMAIN-CONTAINING PROTEIN 113"/>
    <property type="match status" value="1"/>
</dbReference>
<feature type="domain" description="CCDC113/CCDC96 coiled-coil" evidence="9">
    <location>
        <begin position="149"/>
        <end position="238"/>
    </location>
</feature>
<reference evidence="10 11" key="1">
    <citation type="submission" date="2018-11" db="EMBL/GenBank/DDBJ databases">
        <authorList>
            <consortium name="Pathogen Informatics"/>
        </authorList>
    </citation>
    <scope>NUCLEOTIDE SEQUENCE [LARGE SCALE GENOMIC DNA]</scope>
</reference>
<evidence type="ECO:0000256" key="8">
    <source>
        <dbReference type="SAM" id="MobiDB-lite"/>
    </source>
</evidence>
<gene>
    <name evidence="10" type="ORF">DILT_LOCUS4628</name>
</gene>
<evidence type="ECO:0000256" key="4">
    <source>
        <dbReference type="ARBA" id="ARBA00023273"/>
    </source>
</evidence>
<keyword evidence="11" id="KW-1185">Reference proteome</keyword>
<dbReference type="Pfam" id="PF13870">
    <property type="entry name" value="CCDC113_CCDC96_CC"/>
    <property type="match status" value="1"/>
</dbReference>
<evidence type="ECO:0000256" key="7">
    <source>
        <dbReference type="SAM" id="Coils"/>
    </source>
</evidence>
<sequence length="297" mass="34766">MRLNFTSKIIEELEFENQMMDRYIKKFDIKIELPEEAPASDTNRKRSRSRSRGAVQDRTLKLTAEQKCTIAQVEIEDYKQDMAALKASSEKIIDGYKAIIEEADIQLKEAKKFTYDFEKEVIKASYQERFHAVLAERVMRFLEEHIRGRDTLVEQLRLKNSTLKIQKKKLMAQLRQKEEMGEVLHEVDFEQLKIENSIFLASIDAKNHELLRLKLTAGRTLQVVNAYREKEQVEAATAKLKQLIGDYRVPAAFAYVDCVRNMRTLRRKEKIHERKVAIAKVGEARRPTSERSCWKKA</sequence>
<dbReference type="PANTHER" id="PTHR15654">
    <property type="entry name" value="COILED-COIL DOMAIN-CONTAINING PROTEIN 113-RELATED"/>
    <property type="match status" value="1"/>
</dbReference>
<evidence type="ECO:0000256" key="5">
    <source>
        <dbReference type="ARBA" id="ARBA00044506"/>
    </source>
</evidence>
<evidence type="ECO:0000256" key="1">
    <source>
        <dbReference type="ARBA" id="ARBA00004138"/>
    </source>
</evidence>
<dbReference type="GO" id="GO:0036064">
    <property type="term" value="C:ciliary basal body"/>
    <property type="evidence" value="ECO:0007669"/>
    <property type="project" value="TreeGrafter"/>
</dbReference>
<evidence type="ECO:0000259" key="9">
    <source>
        <dbReference type="Pfam" id="PF13870"/>
    </source>
</evidence>
<evidence type="ECO:0000313" key="10">
    <source>
        <dbReference type="EMBL" id="VDN08797.1"/>
    </source>
</evidence>
<evidence type="ECO:0000313" key="11">
    <source>
        <dbReference type="Proteomes" id="UP000281553"/>
    </source>
</evidence>
<dbReference type="OrthoDB" id="10259713at2759"/>
<accession>A0A3P7LAF8</accession>
<dbReference type="InterPro" id="IPR051885">
    <property type="entry name" value="CC_CF"/>
</dbReference>
<evidence type="ECO:0000256" key="6">
    <source>
        <dbReference type="ARBA" id="ARBA00044798"/>
    </source>
</evidence>
<protein>
    <recommendedName>
        <fullName evidence="6">Cilia- and flagella-associated protein 263</fullName>
    </recommendedName>
</protein>
<evidence type="ECO:0000256" key="3">
    <source>
        <dbReference type="ARBA" id="ARBA00023054"/>
    </source>
</evidence>
<feature type="region of interest" description="Disordered" evidence="8">
    <location>
        <begin position="37"/>
        <end position="57"/>
    </location>
</feature>
<dbReference type="GO" id="GO:0060271">
    <property type="term" value="P:cilium assembly"/>
    <property type="evidence" value="ECO:0007669"/>
    <property type="project" value="TreeGrafter"/>
</dbReference>
<comment type="similarity">
    <text evidence="5">Belongs to the CFAP263 family.</text>
</comment>
<dbReference type="AlphaFoldDB" id="A0A3P7LAF8"/>
<dbReference type="GO" id="GO:0005930">
    <property type="term" value="C:axoneme"/>
    <property type="evidence" value="ECO:0007669"/>
    <property type="project" value="TreeGrafter"/>
</dbReference>
<feature type="coiled-coil region" evidence="7">
    <location>
        <begin position="153"/>
        <end position="180"/>
    </location>
</feature>
<comment type="subcellular location">
    <subcellularLocation>
        <location evidence="1">Cell projection</location>
        <location evidence="1">Cilium</location>
    </subcellularLocation>
</comment>
<dbReference type="InterPro" id="IPR025254">
    <property type="entry name" value="CCDC113/CCDC96_CC"/>
</dbReference>
<proteinExistence type="inferred from homology"/>
<dbReference type="EMBL" id="UYRU01045812">
    <property type="protein sequence ID" value="VDN08797.1"/>
    <property type="molecule type" value="Genomic_DNA"/>
</dbReference>
<keyword evidence="3 7" id="KW-0175">Coiled coil</keyword>
<dbReference type="Proteomes" id="UP000281553">
    <property type="component" value="Unassembled WGS sequence"/>
</dbReference>
<keyword evidence="4" id="KW-0966">Cell projection</keyword>
<keyword evidence="2" id="KW-0970">Cilium biogenesis/degradation</keyword>
<name>A0A3P7LAF8_DIBLA</name>
<evidence type="ECO:0000256" key="2">
    <source>
        <dbReference type="ARBA" id="ARBA00022794"/>
    </source>
</evidence>
<organism evidence="10 11">
    <name type="scientific">Dibothriocephalus latus</name>
    <name type="common">Fish tapeworm</name>
    <name type="synonym">Diphyllobothrium latum</name>
    <dbReference type="NCBI Taxonomy" id="60516"/>
    <lineage>
        <taxon>Eukaryota</taxon>
        <taxon>Metazoa</taxon>
        <taxon>Spiralia</taxon>
        <taxon>Lophotrochozoa</taxon>
        <taxon>Platyhelminthes</taxon>
        <taxon>Cestoda</taxon>
        <taxon>Eucestoda</taxon>
        <taxon>Diphyllobothriidea</taxon>
        <taxon>Diphyllobothriidae</taxon>
        <taxon>Dibothriocephalus</taxon>
    </lineage>
</organism>